<keyword evidence="3" id="KW-0560">Oxidoreductase</keyword>
<dbReference type="InterPro" id="IPR056798">
    <property type="entry name" value="ADH_Fe_C"/>
</dbReference>
<dbReference type="PROSITE" id="PS00913">
    <property type="entry name" value="ADH_IRON_1"/>
    <property type="match status" value="1"/>
</dbReference>
<protein>
    <submittedName>
        <fullName evidence="6">1,3-propanediol dehydrogenase</fullName>
    </submittedName>
</protein>
<dbReference type="FunFam" id="1.20.1090.10:FF:000001">
    <property type="entry name" value="Aldehyde-alcohol dehydrogenase"/>
    <property type="match status" value="1"/>
</dbReference>
<dbReference type="Gene3D" id="3.40.50.1970">
    <property type="match status" value="1"/>
</dbReference>
<evidence type="ECO:0000259" key="5">
    <source>
        <dbReference type="Pfam" id="PF25137"/>
    </source>
</evidence>
<dbReference type="GO" id="GO:0046872">
    <property type="term" value="F:metal ion binding"/>
    <property type="evidence" value="ECO:0007669"/>
    <property type="project" value="InterPro"/>
</dbReference>
<dbReference type="CDD" id="cd08551">
    <property type="entry name" value="Fe-ADH"/>
    <property type="match status" value="1"/>
</dbReference>
<comment type="similarity">
    <text evidence="2">Belongs to the iron-containing alcohol dehydrogenase family.</text>
</comment>
<dbReference type="EMBL" id="AF241171">
    <property type="protein sequence ID" value="AAK01508.1"/>
    <property type="molecule type" value="Genomic_DNA"/>
</dbReference>
<accession>Q9APW5</accession>
<dbReference type="Gene3D" id="1.20.1090.10">
    <property type="entry name" value="Dehydroquinate synthase-like - alpha domain"/>
    <property type="match status" value="1"/>
</dbReference>
<dbReference type="PANTHER" id="PTHR11496:SF83">
    <property type="entry name" value="HYDROXYACID-OXOACID TRANSHYDROGENASE, MITOCHONDRIAL"/>
    <property type="match status" value="1"/>
</dbReference>
<sequence>MHHTPEPLVRPAREFLHCRSTTTKIEQEVRMEFKFLLPAKVVMGPDLRERTGEYLRELGVAHVLIVTDAGVKAAGLLNGVYASLNEWEIAFDEISDVKANPRSEDINQAAQLYRGKGIHGLLAIGGGSAMDAAKAISLLLTHEGRIEDYEGSFTLRHAIPPIVAIPTTAGTGSEVTCFSVITDTARHFKMSVQDYRVGPVLALLDSRILDTLPASIAAATGMDALTHAIEAYTCRVSNPISDGLALHAIRLISQYLRPAVLEPGNLHAREQMLVASLIAGMAFGNADVGSVHCISEAIGGMYDTPHGVGNAIFLPFVFGHNRDADITRHAQVAYALGIDPNLSPAEAAEAAVGYLFQMSKDLGIPRFAEVKGVREEDFLSIAEKSKKNFSDGSNAKQMTVETYREIVAAAYHYVA</sequence>
<evidence type="ECO:0000256" key="2">
    <source>
        <dbReference type="ARBA" id="ARBA00007358"/>
    </source>
</evidence>
<evidence type="ECO:0000256" key="1">
    <source>
        <dbReference type="ARBA" id="ARBA00001962"/>
    </source>
</evidence>
<dbReference type="AlphaFoldDB" id="Q9APW5"/>
<feature type="domain" description="Fe-containing alcohol dehydrogenase-like C-terminal" evidence="5">
    <location>
        <begin position="218"/>
        <end position="411"/>
    </location>
</feature>
<evidence type="ECO:0000259" key="4">
    <source>
        <dbReference type="Pfam" id="PF00465"/>
    </source>
</evidence>
<dbReference type="Pfam" id="PF25137">
    <property type="entry name" value="ADH_Fe_C"/>
    <property type="match status" value="1"/>
</dbReference>
<evidence type="ECO:0000256" key="3">
    <source>
        <dbReference type="ARBA" id="ARBA00023002"/>
    </source>
</evidence>
<dbReference type="InterPro" id="IPR039697">
    <property type="entry name" value="Alcohol_dehydrogenase_Fe"/>
</dbReference>
<proteinExistence type="inferred from homology"/>
<dbReference type="InterPro" id="IPR018211">
    <property type="entry name" value="ADH_Fe_CS"/>
</dbReference>
<dbReference type="Pfam" id="PF00465">
    <property type="entry name" value="Fe-ADH"/>
    <property type="match status" value="1"/>
</dbReference>
<organism evidence="6">
    <name type="scientific">Pseudomonas aeruginosa</name>
    <dbReference type="NCBI Taxonomy" id="287"/>
    <lineage>
        <taxon>Bacteria</taxon>
        <taxon>Pseudomonadati</taxon>
        <taxon>Pseudomonadota</taxon>
        <taxon>Gammaproteobacteria</taxon>
        <taxon>Pseudomonadales</taxon>
        <taxon>Pseudomonadaceae</taxon>
        <taxon>Pseudomonas</taxon>
    </lineage>
</organism>
<feature type="domain" description="Alcohol dehydrogenase iron-type/glycerol dehydrogenase GldA" evidence="4">
    <location>
        <begin position="38"/>
        <end position="205"/>
    </location>
</feature>
<reference evidence="6" key="1">
    <citation type="journal article" date="2001" name="J. Bacteriol.">
        <title>Identification of a genomic island present in the majority of pathogenic isolates of Pseudomonas aeruginosa.</title>
        <authorList>
            <person name="Liang X."/>
            <person name="Pham X.Q."/>
            <person name="Olson M.V."/>
            <person name="Lory S."/>
        </authorList>
    </citation>
    <scope>NUCLEOTIDE SEQUENCE</scope>
</reference>
<dbReference type="GO" id="GO:0004022">
    <property type="term" value="F:alcohol dehydrogenase (NAD+) activity"/>
    <property type="evidence" value="ECO:0007669"/>
    <property type="project" value="TreeGrafter"/>
</dbReference>
<dbReference type="InterPro" id="IPR001670">
    <property type="entry name" value="ADH_Fe/GldA"/>
</dbReference>
<comment type="cofactor">
    <cofactor evidence="1">
        <name>Fe cation</name>
        <dbReference type="ChEBI" id="CHEBI:24875"/>
    </cofactor>
</comment>
<evidence type="ECO:0000313" key="6">
    <source>
        <dbReference type="EMBL" id="AAK01508.1"/>
    </source>
</evidence>
<dbReference type="FunFam" id="3.40.50.1970:FF:000003">
    <property type="entry name" value="Alcohol dehydrogenase, iron-containing"/>
    <property type="match status" value="1"/>
</dbReference>
<name>Q9APW5_PSEAI</name>
<dbReference type="PANTHER" id="PTHR11496">
    <property type="entry name" value="ALCOHOL DEHYDROGENASE"/>
    <property type="match status" value="1"/>
</dbReference>
<dbReference type="SUPFAM" id="SSF56796">
    <property type="entry name" value="Dehydroquinate synthase-like"/>
    <property type="match status" value="1"/>
</dbReference>